<dbReference type="AlphaFoldDB" id="A0A6M1QYE6"/>
<feature type="signal peptide" evidence="2">
    <location>
        <begin position="1"/>
        <end position="19"/>
    </location>
</feature>
<dbReference type="RefSeq" id="WP_165110119.1">
    <property type="nucleotide sequence ID" value="NZ_JAALAA010000004.1"/>
</dbReference>
<keyword evidence="4" id="KW-1185">Reference proteome</keyword>
<protein>
    <recommendedName>
        <fullName evidence="5">Lipoprotein</fullName>
    </recommendedName>
</protein>
<gene>
    <name evidence="3" type="ORF">G5C66_06350</name>
</gene>
<evidence type="ECO:0000313" key="3">
    <source>
        <dbReference type="EMBL" id="NGN92362.1"/>
    </source>
</evidence>
<evidence type="ECO:0000313" key="4">
    <source>
        <dbReference type="Proteomes" id="UP000483261"/>
    </source>
</evidence>
<accession>A0A6M1QYE6</accession>
<sequence>MSRTIAIAALALITVTALAGCGDDAPTADPTASASASGPNGTESSESSAPDVPANWQVASVEVAQLQVPPTWRLSSSGDLSLTARAPEDAIGISPGAATFQGGVHSGNGDDEAAVDALATLEEKTLANDVQDLKRLPNETINGSIFYHFQGDNGREWEDHYGTVVPAGEHRVAVTWRFTKADIDRKGAEALIGQIMPTYQVL</sequence>
<feature type="region of interest" description="Disordered" evidence="1">
    <location>
        <begin position="26"/>
        <end position="51"/>
    </location>
</feature>
<feature type="chain" id="PRO_5039225620" description="Lipoprotein" evidence="2">
    <location>
        <begin position="20"/>
        <end position="202"/>
    </location>
</feature>
<name>A0A6M1QYE6_9ACTN</name>
<organism evidence="3 4">
    <name type="scientific">Nocardioides turkmenicus</name>
    <dbReference type="NCBI Taxonomy" id="2711220"/>
    <lineage>
        <taxon>Bacteria</taxon>
        <taxon>Bacillati</taxon>
        <taxon>Actinomycetota</taxon>
        <taxon>Actinomycetes</taxon>
        <taxon>Propionibacteriales</taxon>
        <taxon>Nocardioidaceae</taxon>
        <taxon>Nocardioides</taxon>
    </lineage>
</organism>
<dbReference type="Proteomes" id="UP000483261">
    <property type="component" value="Unassembled WGS sequence"/>
</dbReference>
<proteinExistence type="predicted"/>
<evidence type="ECO:0000256" key="1">
    <source>
        <dbReference type="SAM" id="MobiDB-lite"/>
    </source>
</evidence>
<reference evidence="3 4" key="1">
    <citation type="submission" date="2020-02" db="EMBL/GenBank/DDBJ databases">
        <title>Whole-genome analyses of novel actinobacteria.</title>
        <authorList>
            <person name="Sahin N."/>
        </authorList>
    </citation>
    <scope>NUCLEOTIDE SEQUENCE [LARGE SCALE GENOMIC DNA]</scope>
    <source>
        <strain evidence="3 4">KC13</strain>
    </source>
</reference>
<dbReference type="PROSITE" id="PS51257">
    <property type="entry name" value="PROKAR_LIPOPROTEIN"/>
    <property type="match status" value="1"/>
</dbReference>
<feature type="compositionally biased region" description="Low complexity" evidence="1">
    <location>
        <begin position="26"/>
        <end position="39"/>
    </location>
</feature>
<comment type="caution">
    <text evidence="3">The sequence shown here is derived from an EMBL/GenBank/DDBJ whole genome shotgun (WGS) entry which is preliminary data.</text>
</comment>
<dbReference type="EMBL" id="JAALAA010000004">
    <property type="protein sequence ID" value="NGN92362.1"/>
    <property type="molecule type" value="Genomic_DNA"/>
</dbReference>
<evidence type="ECO:0000256" key="2">
    <source>
        <dbReference type="SAM" id="SignalP"/>
    </source>
</evidence>
<keyword evidence="2" id="KW-0732">Signal</keyword>
<evidence type="ECO:0008006" key="5">
    <source>
        <dbReference type="Google" id="ProtNLM"/>
    </source>
</evidence>